<evidence type="ECO:0000313" key="2">
    <source>
        <dbReference type="EMBL" id="SLM22306.1"/>
    </source>
</evidence>
<proteinExistence type="predicted"/>
<protein>
    <submittedName>
        <fullName evidence="2">EexX1</fullName>
    </submittedName>
</protein>
<feature type="signal peptide" evidence="1">
    <location>
        <begin position="1"/>
        <end position="19"/>
    </location>
</feature>
<dbReference type="EMBL" id="LT827129">
    <property type="protein sequence ID" value="SLM22306.1"/>
    <property type="molecule type" value="Genomic_DNA"/>
</dbReference>
<accession>A0A2P9AY28</accession>
<evidence type="ECO:0000256" key="1">
    <source>
        <dbReference type="SAM" id="SignalP"/>
    </source>
</evidence>
<dbReference type="InterPro" id="IPR047937">
    <property type="entry name" value="Eex_IncN-like"/>
</dbReference>
<gene>
    <name evidence="2" type="primary">eex</name>
    <name evidence="2" type="ORF">R6K_0014</name>
</gene>
<geneLocation type="plasmid" evidence="2">
    <name>R6K</name>
</geneLocation>
<organism evidence="2">
    <name type="scientific">Escherichia coli</name>
    <dbReference type="NCBI Taxonomy" id="562"/>
    <lineage>
        <taxon>Bacteria</taxon>
        <taxon>Pseudomonadati</taxon>
        <taxon>Pseudomonadota</taxon>
        <taxon>Gammaproteobacteria</taxon>
        <taxon>Enterobacterales</taxon>
        <taxon>Enterobacteriaceae</taxon>
        <taxon>Escherichia</taxon>
    </lineage>
</organism>
<dbReference type="PROSITE" id="PS51257">
    <property type="entry name" value="PROKAR_LIPOPROTEIN"/>
    <property type="match status" value="1"/>
</dbReference>
<dbReference type="RefSeq" id="WP_370355382.1">
    <property type="nucleotide sequence ID" value="NC_019047.1"/>
</dbReference>
<name>A0A2P9AY28_ECOLX</name>
<reference evidence="2" key="1">
    <citation type="submission" date="2017-03" db="EMBL/GenBank/DDBJ databases">
        <authorList>
            <consortium name="Pathogen Informatics"/>
        </authorList>
    </citation>
    <scope>NUCLEOTIDE SEQUENCE [LARGE SCALE GENOMIC DNA]</scope>
    <source>
        <strain evidence="2">K12 J53</strain>
    </source>
</reference>
<keyword evidence="2" id="KW-0614">Plasmid</keyword>
<dbReference type="NCBIfam" id="NF033894">
    <property type="entry name" value="Eex_IncN"/>
    <property type="match status" value="1"/>
</dbReference>
<dbReference type="AlphaFoldDB" id="A0A2P9AY28"/>
<feature type="chain" id="PRO_5015133037" evidence="1">
    <location>
        <begin position="20"/>
        <end position="87"/>
    </location>
</feature>
<sequence length="87" mass="9775">MMRKLNLILVATGMTFLLAGCEDVKSVDWWQSHPDEAGKKVSECKQSGDDSENCRNAKDGLFRYQQLHSKSPSYKDAFKSSTSKGEK</sequence>
<keyword evidence="1" id="KW-0732">Signal</keyword>